<keyword evidence="1" id="KW-0472">Membrane</keyword>
<gene>
    <name evidence="2" type="ORF">NBRC3188_2722</name>
</gene>
<evidence type="ECO:0000313" key="2">
    <source>
        <dbReference type="EMBL" id="GCD54025.1"/>
    </source>
</evidence>
<feature type="transmembrane region" description="Helical" evidence="1">
    <location>
        <begin position="73"/>
        <end position="99"/>
    </location>
</feature>
<dbReference type="RefSeq" id="WP_124296377.1">
    <property type="nucleotide sequence ID" value="NZ_BDES01000073.1"/>
</dbReference>
<proteinExistence type="predicted"/>
<keyword evidence="1" id="KW-1133">Transmembrane helix</keyword>
<keyword evidence="1" id="KW-0812">Transmembrane</keyword>
<evidence type="ECO:0000256" key="1">
    <source>
        <dbReference type="SAM" id="Phobius"/>
    </source>
</evidence>
<feature type="transmembrane region" description="Helical" evidence="1">
    <location>
        <begin position="48"/>
        <end position="67"/>
    </location>
</feature>
<accession>A0A401WXL4</accession>
<organism evidence="2 3">
    <name type="scientific">Acetobacter pasteurianus NBRC 3188</name>
    <dbReference type="NCBI Taxonomy" id="1226663"/>
    <lineage>
        <taxon>Bacteria</taxon>
        <taxon>Pseudomonadati</taxon>
        <taxon>Pseudomonadota</taxon>
        <taxon>Alphaproteobacteria</taxon>
        <taxon>Acetobacterales</taxon>
        <taxon>Acetobacteraceae</taxon>
        <taxon>Acetobacter</taxon>
    </lineage>
</organism>
<evidence type="ECO:0000313" key="3">
    <source>
        <dbReference type="Proteomes" id="UP000287300"/>
    </source>
</evidence>
<name>A0A401WXL4_ACEPA</name>
<dbReference type="AlphaFoldDB" id="A0A401WXL4"/>
<dbReference type="Proteomes" id="UP000287300">
    <property type="component" value="Unassembled WGS sequence"/>
</dbReference>
<sequence length="161" mass="17641">MSSDNTNAQAKYSRVKDGLKDVGYHVTYSVMAAIRATIYIFGKAILNIIVLVFGLLIAAMFCDYIYLGSSHENVFFGIFMSIKPFISPTIFFVFILVLLDKLIFEKYDAPIPVIGAVADKNSRSDKPTCYGNTAPGQVAAENDCEHCGDQVSCSAVSSENR</sequence>
<protein>
    <submittedName>
        <fullName evidence="2">Uncharacterized protein</fullName>
    </submittedName>
</protein>
<dbReference type="EMBL" id="BDES01000073">
    <property type="protein sequence ID" value="GCD54025.1"/>
    <property type="molecule type" value="Genomic_DNA"/>
</dbReference>
<reference evidence="2 3" key="1">
    <citation type="submission" date="2016-06" db="EMBL/GenBank/DDBJ databases">
        <title>Acetobacter pasteurianus NBRC 3188 whole genome sequencing project.</title>
        <authorList>
            <person name="Matsutani M."/>
            <person name="Shiwa Y."/>
            <person name="Okamoto-Kainuma A."/>
            <person name="Ishikawa M."/>
            <person name="Koizumi Y."/>
            <person name="Yoshikawa H."/>
            <person name="Yakushi T."/>
            <person name="Matsushita K."/>
        </authorList>
    </citation>
    <scope>NUCLEOTIDE SEQUENCE [LARGE SCALE GENOMIC DNA]</scope>
    <source>
        <strain evidence="2 3">NBRC 3188</strain>
    </source>
</reference>
<comment type="caution">
    <text evidence="2">The sequence shown here is derived from an EMBL/GenBank/DDBJ whole genome shotgun (WGS) entry which is preliminary data.</text>
</comment>